<evidence type="ECO:0000313" key="4">
    <source>
        <dbReference type="Proteomes" id="UP000044071"/>
    </source>
</evidence>
<sequence>MKLKKIPYYLLLTLLTLGASLIIGFLSFTGMFTLAPILGLAIGSLILSVAYEGEIYLQNIKGALNKLFKRDFLKNQLGNDALLKLFENNTIDTEAEDCPQFFKDYQAQLKLLHKFDHKRLDEKSEKAKRQIEKKLKDMERWFASQLFAEEGGELTPYERELSNWLNESMQDKLLKAYRAAFDEEMQLDESSEQVDEWINNYLNIQFEKQTINPDANDCPALFKEYKEQLLALQAQQESDAANDEESDFLILESTRVDESRIQQEAKLKQMRQRFAQLMLANNLQAKNLTAPEQELLQWMQKNPRGEAKALYSKRETTYKWVIAFSAVSGFFMSLGITYLLVEAFSMLPILAAISAATLPAIIVPLALICGAAYTFLIYNAVTDMIHNDTLRKWYYKIRDDLKQGITLRSVSLAVSAVVLLSLTIALTVCTAGTWWTVAKNARPLFEWMRRMPSFIMGVVTPLFLGVSQLIFNLQNTSESLEMIDNATRAEEGFFARIAKGIADTYHHVMDNENWLQIINPFRLLLKLTVTPLRLLFFFGHLISIGVTADRVPGIPEIVSAILGIISEGFEDAHYFVGDLLHNHDHHHHGIKDLARERLGEGHGHSHDNDIPSRLLNFIFTPLYAAAAGWDYAATRMVNKTAEDCGLMQVEGEEKPSFDQLRETLQGKNAVVSHNNKLYYANQRTEKVKEIKLTPANQENYEALQAKCAGEHRFAQAEELESIASLTKSNKHSIGKELSWEESWDKQKGQPPKESVEIKPTAAKPSKEWQLEHSVHRIDQYLDKHLNQAKINGQLASEKAAGLLELRRDLRDMHEADEEEIKVRISQETAKQVYGQQRFFGLGYKTRTEDFLADLPERISSAPVA</sequence>
<keyword evidence="2" id="KW-0472">Membrane</keyword>
<accession>A0A078KSN1</accession>
<name>A0A078KSN1_9GAMM</name>
<keyword evidence="2" id="KW-1133">Transmembrane helix</keyword>
<feature type="transmembrane region" description="Helical" evidence="2">
    <location>
        <begin position="32"/>
        <end position="51"/>
    </location>
</feature>
<dbReference type="Proteomes" id="UP000044071">
    <property type="component" value="Unassembled WGS sequence"/>
</dbReference>
<feature type="transmembrane region" description="Helical" evidence="2">
    <location>
        <begin position="523"/>
        <end position="542"/>
    </location>
</feature>
<proteinExistence type="predicted"/>
<evidence type="ECO:0000256" key="1">
    <source>
        <dbReference type="SAM" id="MobiDB-lite"/>
    </source>
</evidence>
<organism evidence="3 4">
    <name type="scientific">Legionella massiliensis</name>
    <dbReference type="NCBI Taxonomy" id="1034943"/>
    <lineage>
        <taxon>Bacteria</taxon>
        <taxon>Pseudomonadati</taxon>
        <taxon>Pseudomonadota</taxon>
        <taxon>Gammaproteobacteria</taxon>
        <taxon>Legionellales</taxon>
        <taxon>Legionellaceae</taxon>
        <taxon>Legionella</taxon>
    </lineage>
</organism>
<evidence type="ECO:0000256" key="2">
    <source>
        <dbReference type="SAM" id="Phobius"/>
    </source>
</evidence>
<dbReference type="RefSeq" id="WP_052403061.1">
    <property type="nucleotide sequence ID" value="NZ_CCVW01000001.1"/>
</dbReference>
<dbReference type="eggNOG" id="ENOG5034012">
    <property type="taxonomic scope" value="Bacteria"/>
</dbReference>
<keyword evidence="4" id="KW-1185">Reference proteome</keyword>
<reference evidence="3 4" key="1">
    <citation type="submission" date="2014-06" db="EMBL/GenBank/DDBJ databases">
        <authorList>
            <person name="Urmite Genomes Urmite Genomes"/>
        </authorList>
    </citation>
    <scope>NUCLEOTIDE SEQUENCE [LARGE SCALE GENOMIC DNA]</scope>
</reference>
<feature type="transmembrane region" description="Helical" evidence="2">
    <location>
        <begin position="7"/>
        <end position="26"/>
    </location>
</feature>
<evidence type="ECO:0000313" key="3">
    <source>
        <dbReference type="EMBL" id="CDZ75962.1"/>
    </source>
</evidence>
<protein>
    <submittedName>
        <fullName evidence="3">Uncharacterized protein</fullName>
    </submittedName>
</protein>
<dbReference type="OrthoDB" id="5648973at2"/>
<feature type="transmembrane region" description="Helical" evidence="2">
    <location>
        <begin position="347"/>
        <end position="376"/>
    </location>
</feature>
<feature type="transmembrane region" description="Helical" evidence="2">
    <location>
        <begin position="454"/>
        <end position="473"/>
    </location>
</feature>
<feature type="compositionally biased region" description="Basic and acidic residues" evidence="1">
    <location>
        <begin position="735"/>
        <end position="747"/>
    </location>
</feature>
<gene>
    <name evidence="3" type="ORF">BN59_00224</name>
</gene>
<keyword evidence="2" id="KW-0812">Transmembrane</keyword>
<dbReference type="AlphaFoldDB" id="A0A078KSN1"/>
<dbReference type="EMBL" id="CCSB01000001">
    <property type="protein sequence ID" value="CDZ75962.1"/>
    <property type="molecule type" value="Genomic_DNA"/>
</dbReference>
<feature type="transmembrane region" description="Helical" evidence="2">
    <location>
        <begin position="412"/>
        <end position="434"/>
    </location>
</feature>
<feature type="transmembrane region" description="Helical" evidence="2">
    <location>
        <begin position="320"/>
        <end position="341"/>
    </location>
</feature>
<feature type="region of interest" description="Disordered" evidence="1">
    <location>
        <begin position="735"/>
        <end position="764"/>
    </location>
</feature>